<dbReference type="Pfam" id="PF10118">
    <property type="entry name" value="Metal_hydrol"/>
    <property type="match status" value="1"/>
</dbReference>
<dbReference type="PIRSF" id="PIRSF007580">
    <property type="entry name" value="UCP07580"/>
    <property type="match status" value="1"/>
</dbReference>
<keyword evidence="2" id="KW-1185">Reference proteome</keyword>
<proteinExistence type="predicted"/>
<name>A0A2T5J2Z4_9GAMM</name>
<evidence type="ECO:0000313" key="2">
    <source>
        <dbReference type="Proteomes" id="UP000244223"/>
    </source>
</evidence>
<organism evidence="1 2">
    <name type="scientific">Agitococcus lubricus</name>
    <dbReference type="NCBI Taxonomy" id="1077255"/>
    <lineage>
        <taxon>Bacteria</taxon>
        <taxon>Pseudomonadati</taxon>
        <taxon>Pseudomonadota</taxon>
        <taxon>Gammaproteobacteria</taxon>
        <taxon>Moraxellales</taxon>
        <taxon>Moraxellaceae</taxon>
        <taxon>Agitococcus</taxon>
    </lineage>
</organism>
<gene>
    <name evidence="1" type="ORF">C8N29_10111</name>
</gene>
<dbReference type="EMBL" id="QAON01000001">
    <property type="protein sequence ID" value="PTQ90942.1"/>
    <property type="molecule type" value="Genomic_DNA"/>
</dbReference>
<accession>A0A2T5J2Z4</accession>
<dbReference type="AlphaFoldDB" id="A0A2T5J2Z4"/>
<sequence>MSLLGKIKSSFSKPKGSTTVHHLVPRKVAFDWEKTPIDWIPNQPFASYFINEINMILPAGEFWFCRLYNKALPYITDEKLREDVQMFIRQEAMHARAHDGAIEKYLKERGISTERNTKIMEWLFTEALADAPFGQNIPKFLEKEWLVFRLGIIAAVEHMTCVLGKYALENKTWDDMQADPMLLDLIRWHGAEEVEHRSVAFDLYRHLGGSYISRYYLACIATPAVFGLWVDGAAHIMGQDARFSAHKPKVWKSWIWREWYKMSKNGSLPSPFWLAWQQLPFFTPWYNPVYEASTDDALAYLATSPAAARATNMRVVSNAA</sequence>
<dbReference type="RefSeq" id="WP_107863976.1">
    <property type="nucleotide sequence ID" value="NZ_QAON01000001.1"/>
</dbReference>
<comment type="caution">
    <text evidence="1">The sequence shown here is derived from an EMBL/GenBank/DDBJ whole genome shotgun (WGS) entry which is preliminary data.</text>
</comment>
<evidence type="ECO:0000313" key="1">
    <source>
        <dbReference type="EMBL" id="PTQ90942.1"/>
    </source>
</evidence>
<dbReference type="OrthoDB" id="485478at2"/>
<evidence type="ECO:0008006" key="3">
    <source>
        <dbReference type="Google" id="ProtNLM"/>
    </source>
</evidence>
<dbReference type="PANTHER" id="PTHR39456">
    <property type="entry name" value="METAL-DEPENDENT HYDROLASE"/>
    <property type="match status" value="1"/>
</dbReference>
<reference evidence="1 2" key="1">
    <citation type="submission" date="2018-04" db="EMBL/GenBank/DDBJ databases">
        <title>Genomic Encyclopedia of Archaeal and Bacterial Type Strains, Phase II (KMG-II): from individual species to whole genera.</title>
        <authorList>
            <person name="Goeker M."/>
        </authorList>
    </citation>
    <scope>NUCLEOTIDE SEQUENCE [LARGE SCALE GENOMIC DNA]</scope>
    <source>
        <strain evidence="1 2">DSM 5822</strain>
    </source>
</reference>
<dbReference type="PANTHER" id="PTHR39456:SF1">
    <property type="entry name" value="METAL-DEPENDENT HYDROLASE"/>
    <property type="match status" value="1"/>
</dbReference>
<dbReference type="Proteomes" id="UP000244223">
    <property type="component" value="Unassembled WGS sequence"/>
</dbReference>
<protein>
    <recommendedName>
        <fullName evidence="3">Metal-dependent hydrolase</fullName>
    </recommendedName>
</protein>
<dbReference type="InterPro" id="IPR016516">
    <property type="entry name" value="UCP07580"/>
</dbReference>